<dbReference type="PANTHER" id="PTHR21666:SF270">
    <property type="entry name" value="MUREIN HYDROLASE ACTIVATOR ENVC"/>
    <property type="match status" value="1"/>
</dbReference>
<name>A0A0G0Q1T4_9BACT</name>
<accession>A0A0G0Q1T4</accession>
<dbReference type="PANTHER" id="PTHR21666">
    <property type="entry name" value="PEPTIDASE-RELATED"/>
    <property type="match status" value="1"/>
</dbReference>
<evidence type="ECO:0000313" key="4">
    <source>
        <dbReference type="Proteomes" id="UP000034137"/>
    </source>
</evidence>
<dbReference type="Gene3D" id="6.10.250.3150">
    <property type="match status" value="1"/>
</dbReference>
<evidence type="ECO:0000313" key="3">
    <source>
        <dbReference type="EMBL" id="KKR31321.1"/>
    </source>
</evidence>
<proteinExistence type="predicted"/>
<organism evidence="3 4">
    <name type="scientific">Candidatus Falkowbacteria bacterium GW2011_GWF2_39_8</name>
    <dbReference type="NCBI Taxonomy" id="1618642"/>
    <lineage>
        <taxon>Bacteria</taxon>
        <taxon>Candidatus Falkowiibacteriota</taxon>
    </lineage>
</organism>
<dbReference type="Pfam" id="PF01551">
    <property type="entry name" value="Peptidase_M23"/>
    <property type="match status" value="1"/>
</dbReference>
<dbReference type="InterPro" id="IPR011055">
    <property type="entry name" value="Dup_hybrid_motif"/>
</dbReference>
<gene>
    <name evidence="3" type="ORF">UT64_C0064G0001</name>
</gene>
<dbReference type="InterPro" id="IPR050570">
    <property type="entry name" value="Cell_wall_metabolism_enzyme"/>
</dbReference>
<dbReference type="Gene3D" id="2.70.70.10">
    <property type="entry name" value="Glucose Permease (Domain IIA)"/>
    <property type="match status" value="1"/>
</dbReference>
<dbReference type="GO" id="GO:0004222">
    <property type="term" value="F:metalloendopeptidase activity"/>
    <property type="evidence" value="ECO:0007669"/>
    <property type="project" value="TreeGrafter"/>
</dbReference>
<dbReference type="CDD" id="cd12797">
    <property type="entry name" value="M23_peptidase"/>
    <property type="match status" value="1"/>
</dbReference>
<sequence>MKSSKIAKISSIIGLSLFLAVSIFYQPVTVKGETAEQSEEIIELNRQIKEKREKAEDIQRRQELYNKQLENLQSQKMDLTNQISLLDNKIAKAELDIESTELDVDRTNLEIDKNNLDIEEKEKMIEKEREHVGVVLRLLYKQDNASALEILLLNDSFSEFMNQVKYLEDMNGEIGDSLKKLEKLKTDLEKEKLALDDKQKSLLKFKEELDSKKIALGTEKESKGNILLQTNESEQQYQSLVALAKQEQAQAAADIVSLEKLIRQKLSKQQNIKLEENSTGLSWPVTKNVVTTYFHDPEYPFRYIFEHPAIDIRAAQGSTIRASESGYVARAKDAGLGYSYIMIVHADGLATVYGHVSKIYVKEDEYVTQGQAIGLSGGTPGTPGAGRLTTGAHLHFEVRLNGIPVDPLNYLQ</sequence>
<dbReference type="InterPro" id="IPR016047">
    <property type="entry name" value="M23ase_b-sheet_dom"/>
</dbReference>
<feature type="coiled-coil region" evidence="1">
    <location>
        <begin position="34"/>
        <end position="131"/>
    </location>
</feature>
<dbReference type="AlphaFoldDB" id="A0A0G0Q1T4"/>
<dbReference type="SUPFAM" id="SSF51261">
    <property type="entry name" value="Duplicated hybrid motif"/>
    <property type="match status" value="1"/>
</dbReference>
<feature type="domain" description="M23ase beta-sheet core" evidence="2">
    <location>
        <begin position="307"/>
        <end position="407"/>
    </location>
</feature>
<evidence type="ECO:0000256" key="1">
    <source>
        <dbReference type="SAM" id="Coils"/>
    </source>
</evidence>
<keyword evidence="1" id="KW-0175">Coiled coil</keyword>
<comment type="caution">
    <text evidence="3">The sequence shown here is derived from an EMBL/GenBank/DDBJ whole genome shotgun (WGS) entry which is preliminary data.</text>
</comment>
<reference evidence="3 4" key="1">
    <citation type="journal article" date="2015" name="Nature">
        <title>rRNA introns, odd ribosomes, and small enigmatic genomes across a large radiation of phyla.</title>
        <authorList>
            <person name="Brown C.T."/>
            <person name="Hug L.A."/>
            <person name="Thomas B.C."/>
            <person name="Sharon I."/>
            <person name="Castelle C.J."/>
            <person name="Singh A."/>
            <person name="Wilkins M.J."/>
            <person name="Williams K.H."/>
            <person name="Banfield J.F."/>
        </authorList>
    </citation>
    <scope>NUCLEOTIDE SEQUENCE [LARGE SCALE GENOMIC DNA]</scope>
</reference>
<protein>
    <submittedName>
        <fullName evidence="3">Peptidase M23B</fullName>
    </submittedName>
</protein>
<evidence type="ECO:0000259" key="2">
    <source>
        <dbReference type="Pfam" id="PF01551"/>
    </source>
</evidence>
<feature type="coiled-coil region" evidence="1">
    <location>
        <begin position="167"/>
        <end position="208"/>
    </location>
</feature>
<dbReference type="Proteomes" id="UP000034137">
    <property type="component" value="Unassembled WGS sequence"/>
</dbReference>
<dbReference type="EMBL" id="LBXO01000064">
    <property type="protein sequence ID" value="KKR31321.1"/>
    <property type="molecule type" value="Genomic_DNA"/>
</dbReference>